<sequence>MQTSRGFWRRVADLYDRIKPAGAKAHNANQRYAHTLQLSKPTRIGRTLQLKSAIEIAVWRLWAIEILAIQVT</sequence>
<organism evidence="1 2">
    <name type="scientific">Salvia divinorum</name>
    <name type="common">Maria pastora</name>
    <name type="synonym">Diviner's sage</name>
    <dbReference type="NCBI Taxonomy" id="28513"/>
    <lineage>
        <taxon>Eukaryota</taxon>
        <taxon>Viridiplantae</taxon>
        <taxon>Streptophyta</taxon>
        <taxon>Embryophyta</taxon>
        <taxon>Tracheophyta</taxon>
        <taxon>Spermatophyta</taxon>
        <taxon>Magnoliopsida</taxon>
        <taxon>eudicotyledons</taxon>
        <taxon>Gunneridae</taxon>
        <taxon>Pentapetalae</taxon>
        <taxon>asterids</taxon>
        <taxon>lamiids</taxon>
        <taxon>Lamiales</taxon>
        <taxon>Lamiaceae</taxon>
        <taxon>Nepetoideae</taxon>
        <taxon>Mentheae</taxon>
        <taxon>Salviinae</taxon>
        <taxon>Salvia</taxon>
        <taxon>Salvia subgen. Calosphace</taxon>
    </lineage>
</organism>
<evidence type="ECO:0000313" key="2">
    <source>
        <dbReference type="Proteomes" id="UP001567538"/>
    </source>
</evidence>
<proteinExistence type="predicted"/>
<dbReference type="EMBL" id="JBEAFC010000014">
    <property type="protein sequence ID" value="KAL1533814.1"/>
    <property type="molecule type" value="Genomic_DNA"/>
</dbReference>
<protein>
    <submittedName>
        <fullName evidence="1">Uncharacterized protein</fullName>
    </submittedName>
</protein>
<reference evidence="1 2" key="1">
    <citation type="submission" date="2024-06" db="EMBL/GenBank/DDBJ databases">
        <title>A chromosome level genome sequence of Diviner's sage (Salvia divinorum).</title>
        <authorList>
            <person name="Ford S.A."/>
            <person name="Ro D.-K."/>
            <person name="Ness R.W."/>
            <person name="Phillips M.A."/>
        </authorList>
    </citation>
    <scope>NUCLEOTIDE SEQUENCE [LARGE SCALE GENOMIC DNA]</scope>
    <source>
        <strain evidence="1">SAF-2024a</strain>
        <tissue evidence="1">Leaf</tissue>
    </source>
</reference>
<comment type="caution">
    <text evidence="1">The sequence shown here is derived from an EMBL/GenBank/DDBJ whole genome shotgun (WGS) entry which is preliminary data.</text>
</comment>
<dbReference type="AlphaFoldDB" id="A0ABD1FSC2"/>
<dbReference type="Proteomes" id="UP001567538">
    <property type="component" value="Unassembled WGS sequence"/>
</dbReference>
<name>A0ABD1FSC2_SALDI</name>
<evidence type="ECO:0000313" key="1">
    <source>
        <dbReference type="EMBL" id="KAL1533814.1"/>
    </source>
</evidence>
<gene>
    <name evidence="1" type="ORF">AAHA92_33651</name>
</gene>
<keyword evidence="2" id="KW-1185">Reference proteome</keyword>
<accession>A0ABD1FSC2</accession>